<evidence type="ECO:0000313" key="2">
    <source>
        <dbReference type="Proteomes" id="UP001254608"/>
    </source>
</evidence>
<comment type="caution">
    <text evidence="1">The sequence shown here is derived from an EMBL/GenBank/DDBJ whole genome shotgun (WGS) entry which is preliminary data.</text>
</comment>
<keyword evidence="2" id="KW-1185">Reference proteome</keyword>
<dbReference type="RefSeq" id="WP_311365082.1">
    <property type="nucleotide sequence ID" value="NZ_JAVRIC010000012.1"/>
</dbReference>
<dbReference type="EMBL" id="JAVRIC010000012">
    <property type="protein sequence ID" value="MDT0497689.1"/>
    <property type="molecule type" value="Genomic_DNA"/>
</dbReference>
<protein>
    <submittedName>
        <fullName evidence="1">Uncharacterized protein</fullName>
    </submittedName>
</protein>
<reference evidence="1 2" key="1">
    <citation type="submission" date="2023-09" db="EMBL/GenBank/DDBJ databases">
        <authorList>
            <person name="Rey-Velasco X."/>
        </authorList>
    </citation>
    <scope>NUCLEOTIDE SEQUENCE [LARGE SCALE GENOMIC DNA]</scope>
    <source>
        <strain evidence="1 2">W345</strain>
    </source>
</reference>
<organism evidence="1 2">
    <name type="scientific">Banduia mediterranea</name>
    <dbReference type="NCBI Taxonomy" id="3075609"/>
    <lineage>
        <taxon>Bacteria</taxon>
        <taxon>Pseudomonadati</taxon>
        <taxon>Pseudomonadota</taxon>
        <taxon>Gammaproteobacteria</taxon>
        <taxon>Nevskiales</taxon>
        <taxon>Algiphilaceae</taxon>
        <taxon>Banduia</taxon>
    </lineage>
</organism>
<evidence type="ECO:0000313" key="1">
    <source>
        <dbReference type="EMBL" id="MDT0497689.1"/>
    </source>
</evidence>
<dbReference type="InterPro" id="IPR054211">
    <property type="entry name" value="DUF6918"/>
</dbReference>
<name>A0ABU2WII5_9GAMM</name>
<gene>
    <name evidence="1" type="ORF">RM530_09975</name>
</gene>
<dbReference type="Pfam" id="PF21893">
    <property type="entry name" value="DUF6918"/>
    <property type="match status" value="1"/>
</dbReference>
<proteinExistence type="predicted"/>
<accession>A0ABU2WII5</accession>
<sequence length="147" mass="16352">MASLPDLLLADHHREELINDCTQLVERFVSKRSGLKGLAYKAALSTANSAKPNFLRNAMRKLIPEFAVALDPLYQEFSQSSAGDFSVYLQKHSERAIPAMLGVADARVARADHKSLQALYNKLRKGVESDMQTIFPDLSRVLTTYLG</sequence>
<dbReference type="Proteomes" id="UP001254608">
    <property type="component" value="Unassembled WGS sequence"/>
</dbReference>